<gene>
    <name evidence="4" type="ORF">DMC30DRAFT_115537</name>
</gene>
<dbReference type="InterPro" id="IPR038955">
    <property type="entry name" value="PriA/CPL1_fungi"/>
</dbReference>
<dbReference type="STRING" id="5288.A0A5C5G2X1"/>
<evidence type="ECO:0000256" key="1">
    <source>
        <dbReference type="SAM" id="MobiDB-lite"/>
    </source>
</evidence>
<feature type="region of interest" description="Disordered" evidence="1">
    <location>
        <begin position="752"/>
        <end position="779"/>
    </location>
</feature>
<comment type="caution">
    <text evidence="4">The sequence shown here is derived from an EMBL/GenBank/DDBJ whole genome shotgun (WGS) entry which is preliminary data.</text>
</comment>
<evidence type="ECO:0000313" key="4">
    <source>
        <dbReference type="EMBL" id="TNY22759.1"/>
    </source>
</evidence>
<dbReference type="OrthoDB" id="439917at2759"/>
<evidence type="ECO:0000256" key="2">
    <source>
        <dbReference type="SAM" id="SignalP"/>
    </source>
</evidence>
<dbReference type="InterPro" id="IPR048661">
    <property type="entry name" value="CPL1-like"/>
</dbReference>
<dbReference type="AlphaFoldDB" id="A0A5C5G2X1"/>
<dbReference type="PANTHER" id="PTHR35192">
    <property type="entry name" value="PROTEIN, PUTATIVE-RELATED"/>
    <property type="match status" value="1"/>
</dbReference>
<dbReference type="Pfam" id="PF21671">
    <property type="entry name" value="CPL1-like"/>
    <property type="match status" value="1"/>
</dbReference>
<keyword evidence="2" id="KW-0732">Signal</keyword>
<proteinExistence type="predicted"/>
<evidence type="ECO:0000259" key="3">
    <source>
        <dbReference type="Pfam" id="PF21671"/>
    </source>
</evidence>
<accession>A0A5C5G2X1</accession>
<reference evidence="4 5" key="1">
    <citation type="submission" date="2019-03" db="EMBL/GenBank/DDBJ databases">
        <title>Rhodosporidium diobovatum UCD-FST 08-225 genome sequencing, assembly, and annotation.</title>
        <authorList>
            <person name="Fakankun I.U."/>
            <person name="Fristensky B."/>
            <person name="Levin D.B."/>
        </authorList>
    </citation>
    <scope>NUCLEOTIDE SEQUENCE [LARGE SCALE GENOMIC DNA]</scope>
    <source>
        <strain evidence="4 5">UCD-FST 08-225</strain>
    </source>
</reference>
<feature type="signal peptide" evidence="2">
    <location>
        <begin position="1"/>
        <end position="19"/>
    </location>
</feature>
<keyword evidence="5" id="KW-1185">Reference proteome</keyword>
<sequence length="779" mass="77406">MRSSIALTLVALTAWLVAADSSVAAADPAPARLEKRACLLGILCIGGGSTPNYQTDVNNCGSAGNKCPTGWPNGSGAQCLSGLCAPSSCSSGYTLNTATRTCVNTASDPRNCGSIGNVCSVTNGVAGCSSGSCTIASCNVGYTLSSSSYLFGLLGSSQSCVAVNTATDVNNCGAVGRVCTFPNGAGTCSSGTCSTTSCNSGFYLVGGQCVTLNLQTDVNNCGSVGNKCSVSNGVAQCSSGSCSIGSCNTGYTLTTTGSLLGLFGSSQSCMAVNTASDVNNCGTLGNKCSFINGAGTCSSGLCTYTSCNSGFYNVNNVCTALNLQSDVNNCGGVGKVCSYTNGVAQCVSGSCSLASCNAGYKMTTTGSLLGLFGSTTSCSAVDTTSDVNNCGTVGKVCSFANGAGTCSNSQCTYTSCNPGYYQVNGVCLSLNLQSDINNCGAVGKVCPTSLGSAVCSSGSCQYSACTSGYTLARGQCTQIDMQTDVNNCGKLGNVCPSTYANGGSSTCVSGACTTSCKSGYAFDTTYNFCRDVSTDASNCGSIGNKCAIPGASAQTCSSGVCLATACSSPMTLVSGSCKTVDFSSDVNNCGSLGNVCKFSPSGATGICSQSKCVITGCPTGYILNNGGCILSASGKARVKKDKITKPKTLCPTGETACPIVGSSSFEGAVKQLSAVETSGMLGGSGGYECIDTSEALDSCGGCASIGEGLDCTKIRGAAGVGCSAGSCVVFSCKTGYRPSLAGDRCVRMRSSHGAAGNHTRSSVAQRHLAARQHTGTAFH</sequence>
<feature type="domain" description="Protein CPL1-like" evidence="3">
    <location>
        <begin position="687"/>
        <end position="746"/>
    </location>
</feature>
<dbReference type="PANTHER" id="PTHR35192:SF2">
    <property type="entry name" value="APPLE DOMAIN-CONTAINING PROTEIN"/>
    <property type="match status" value="1"/>
</dbReference>
<evidence type="ECO:0000313" key="5">
    <source>
        <dbReference type="Proteomes" id="UP000311382"/>
    </source>
</evidence>
<organism evidence="4 5">
    <name type="scientific">Rhodotorula diobovata</name>
    <dbReference type="NCBI Taxonomy" id="5288"/>
    <lineage>
        <taxon>Eukaryota</taxon>
        <taxon>Fungi</taxon>
        <taxon>Dikarya</taxon>
        <taxon>Basidiomycota</taxon>
        <taxon>Pucciniomycotina</taxon>
        <taxon>Microbotryomycetes</taxon>
        <taxon>Sporidiobolales</taxon>
        <taxon>Sporidiobolaceae</taxon>
        <taxon>Rhodotorula</taxon>
    </lineage>
</organism>
<name>A0A5C5G2X1_9BASI</name>
<protein>
    <submittedName>
        <fullName evidence="4">Proteophosphoglycan 5</fullName>
    </submittedName>
</protein>
<dbReference type="EMBL" id="SOZI01000020">
    <property type="protein sequence ID" value="TNY22759.1"/>
    <property type="molecule type" value="Genomic_DNA"/>
</dbReference>
<dbReference type="Proteomes" id="UP000311382">
    <property type="component" value="Unassembled WGS sequence"/>
</dbReference>
<feature type="chain" id="PRO_5023150497" evidence="2">
    <location>
        <begin position="20"/>
        <end position="779"/>
    </location>
</feature>